<dbReference type="STRING" id="29534.SAMN05444366_4047"/>
<name>A0A1M7LBF2_9FLAO</name>
<keyword evidence="3" id="KW-1185">Reference proteome</keyword>
<dbReference type="Proteomes" id="UP000184121">
    <property type="component" value="Unassembled WGS sequence"/>
</dbReference>
<accession>A0A1M7LBF2</accession>
<proteinExistence type="predicted"/>
<feature type="signal peptide" evidence="1">
    <location>
        <begin position="1"/>
        <end position="31"/>
    </location>
</feature>
<keyword evidence="1" id="KW-0732">Signal</keyword>
<dbReference type="EMBL" id="FRBY01000006">
    <property type="protein sequence ID" value="SHM75494.1"/>
    <property type="molecule type" value="Genomic_DNA"/>
</dbReference>
<protein>
    <recommendedName>
        <fullName evidence="4">C1q domain-containing protein</fullName>
    </recommendedName>
</protein>
<evidence type="ECO:0008006" key="4">
    <source>
        <dbReference type="Google" id="ProtNLM"/>
    </source>
</evidence>
<organism evidence="2 3">
    <name type="scientific">Flavobacterium saccharophilum</name>
    <dbReference type="NCBI Taxonomy" id="29534"/>
    <lineage>
        <taxon>Bacteria</taxon>
        <taxon>Pseudomonadati</taxon>
        <taxon>Bacteroidota</taxon>
        <taxon>Flavobacteriia</taxon>
        <taxon>Flavobacteriales</taxon>
        <taxon>Flavobacteriaceae</taxon>
        <taxon>Flavobacterium</taxon>
    </lineage>
</organism>
<evidence type="ECO:0000313" key="3">
    <source>
        <dbReference type="Proteomes" id="UP000184121"/>
    </source>
</evidence>
<feature type="chain" id="PRO_5012206991" description="C1q domain-containing protein" evidence="1">
    <location>
        <begin position="32"/>
        <end position="362"/>
    </location>
</feature>
<sequence length="362" mass="38114">MNIIKKTIAKLLKMKKITCMLLLIQSGFIMAQTKTVITQNGEKVAISTGANNGLTANNGYIQLGGALTQPSILTTTSAFTLAIQGLQTGSSSDNVLVTDSNGILKYVSRSSFSGADNLGNHIATTDLNISDYSIFNIKNAYVKNEAQFIDRLTSNTNYFSIFKENGDFGIWNSLKGTNALTINETTNKTTLTSTQILRGTDGVAPVPGAIATAADAAGNIIWKAPVVVPGVVTPRLVGFAKVGTARSSGIKVFFDTNVLNPENAFTGDVTNGTVYNIKKAGLHQIFVNLTVGSPSGAWYLRIKKNGTPIAAIDATTASGASAVVFAIDDFAAGDQISVDMGGNATGYQASLTRIAIFRFDSN</sequence>
<evidence type="ECO:0000313" key="2">
    <source>
        <dbReference type="EMBL" id="SHM75494.1"/>
    </source>
</evidence>
<evidence type="ECO:0000256" key="1">
    <source>
        <dbReference type="SAM" id="SignalP"/>
    </source>
</evidence>
<gene>
    <name evidence="2" type="ORF">SAMN05444366_4047</name>
</gene>
<reference evidence="3" key="1">
    <citation type="submission" date="2016-11" db="EMBL/GenBank/DDBJ databases">
        <authorList>
            <person name="Varghese N."/>
            <person name="Submissions S."/>
        </authorList>
    </citation>
    <scope>NUCLEOTIDE SEQUENCE [LARGE SCALE GENOMIC DNA]</scope>
    <source>
        <strain evidence="3">DSM 1811</strain>
    </source>
</reference>
<dbReference type="AlphaFoldDB" id="A0A1M7LBF2"/>